<name>A0A7V8VDW7_9BACT</name>
<feature type="signal peptide" evidence="2">
    <location>
        <begin position="1"/>
        <end position="19"/>
    </location>
</feature>
<keyword evidence="1 2" id="KW-0732">Signal</keyword>
<dbReference type="GO" id="GO:0016787">
    <property type="term" value="F:hydrolase activity"/>
    <property type="evidence" value="ECO:0007669"/>
    <property type="project" value="UniProtKB-KW"/>
</dbReference>
<dbReference type="InterPro" id="IPR000073">
    <property type="entry name" value="AB_hydrolase_1"/>
</dbReference>
<dbReference type="Proteomes" id="UP000542342">
    <property type="component" value="Unassembled WGS sequence"/>
</dbReference>
<dbReference type="EMBL" id="JACEFB010000005">
    <property type="protein sequence ID" value="MBA2226217.1"/>
    <property type="molecule type" value="Genomic_DNA"/>
</dbReference>
<dbReference type="SUPFAM" id="SSF53474">
    <property type="entry name" value="alpha/beta-Hydrolases"/>
    <property type="match status" value="1"/>
</dbReference>
<keyword evidence="4" id="KW-0378">Hydrolase</keyword>
<dbReference type="PANTHER" id="PTHR43037:SF4">
    <property type="entry name" value="PEPTIDASE S9 PROLYL OLIGOPEPTIDASE CATALYTIC DOMAIN-CONTAINING PROTEIN"/>
    <property type="match status" value="1"/>
</dbReference>
<dbReference type="RefSeq" id="WP_194537662.1">
    <property type="nucleotide sequence ID" value="NZ_JACEFB010000005.1"/>
</dbReference>
<evidence type="ECO:0000256" key="1">
    <source>
        <dbReference type="ARBA" id="ARBA00022729"/>
    </source>
</evidence>
<reference evidence="4 5" key="1">
    <citation type="submission" date="2020-07" db="EMBL/GenBank/DDBJ databases">
        <title>Thermogemmata thermophila gen. nov., sp. nov., a novel moderate thermophilic planctomycete from a Kamchatka hot spring.</title>
        <authorList>
            <person name="Elcheninov A.G."/>
            <person name="Podosokorskaya O.A."/>
            <person name="Kovaleva O.L."/>
            <person name="Novikov A."/>
            <person name="Bonch-Osmolovskaya E.A."/>
            <person name="Toshchakov S.V."/>
            <person name="Kublanov I.V."/>
        </authorList>
    </citation>
    <scope>NUCLEOTIDE SEQUENCE [LARGE SCALE GENOMIC DNA]</scope>
    <source>
        <strain evidence="4 5">2918</strain>
    </source>
</reference>
<evidence type="ECO:0000313" key="5">
    <source>
        <dbReference type="Proteomes" id="UP000542342"/>
    </source>
</evidence>
<dbReference type="Gene3D" id="3.40.50.1820">
    <property type="entry name" value="alpha/beta hydrolase"/>
    <property type="match status" value="1"/>
</dbReference>
<sequence length="476" mass="53111">MRNLVPALVLLILLPAASAQEERYELGRRLRQMEAAWEQQEDETARQRALEHLRPVTRQFFAFRLAEAARSLDHATFALQSPREPSAARQWAAALQITPQKRLLDDQQTELVVTVQPFYRPAVPLPRGARLRLWFIEKEVVSVPLDSWPLTVRVPLPPLGEHDGLDRRLYVLLDAQDNLQPVRIGISQVARLSSRLERLTQALQDRPEALAIETATLRARLAAFRAALRGEAPITDFPYAEWLRNAELMAAHKPFFTCERHGQYWLSIPTGAEGATPCRLFVPKGLHPERPVPLVIALHGAGVDENMFFDSYGAGQIVRECHSRGWLLLAPRAGLLGPAPVPALIDALAKRYPLDRRRIFLVGHSLGAAQAAALAQRHPESFAAVAALGGAPPLSDPQLLRRLPFFLAAGSQDDLAIAAARSLHKKLAAEKLPHYRFREYPRLEHLTIVREALPDVFAFFDSLPPVKAPPPSSPRD</sequence>
<dbReference type="Pfam" id="PF00561">
    <property type="entry name" value="Abhydrolase_1"/>
    <property type="match status" value="1"/>
</dbReference>
<evidence type="ECO:0000256" key="2">
    <source>
        <dbReference type="SAM" id="SignalP"/>
    </source>
</evidence>
<feature type="chain" id="PRO_5031028156" evidence="2">
    <location>
        <begin position="20"/>
        <end position="476"/>
    </location>
</feature>
<protein>
    <submittedName>
        <fullName evidence="4">Alpha/beta fold hydrolase</fullName>
    </submittedName>
</protein>
<organism evidence="4 5">
    <name type="scientific">Thermogemmata fonticola</name>
    <dbReference type="NCBI Taxonomy" id="2755323"/>
    <lineage>
        <taxon>Bacteria</taxon>
        <taxon>Pseudomonadati</taxon>
        <taxon>Planctomycetota</taxon>
        <taxon>Planctomycetia</taxon>
        <taxon>Gemmatales</taxon>
        <taxon>Gemmataceae</taxon>
        <taxon>Thermogemmata</taxon>
    </lineage>
</organism>
<evidence type="ECO:0000313" key="4">
    <source>
        <dbReference type="EMBL" id="MBA2226217.1"/>
    </source>
</evidence>
<keyword evidence="5" id="KW-1185">Reference proteome</keyword>
<comment type="caution">
    <text evidence="4">The sequence shown here is derived from an EMBL/GenBank/DDBJ whole genome shotgun (WGS) entry which is preliminary data.</text>
</comment>
<proteinExistence type="predicted"/>
<feature type="domain" description="AB hydrolase-1" evidence="3">
    <location>
        <begin position="351"/>
        <end position="434"/>
    </location>
</feature>
<dbReference type="PANTHER" id="PTHR43037">
    <property type="entry name" value="UNNAMED PRODUCT-RELATED"/>
    <property type="match status" value="1"/>
</dbReference>
<evidence type="ECO:0000259" key="3">
    <source>
        <dbReference type="Pfam" id="PF00561"/>
    </source>
</evidence>
<gene>
    <name evidence="4" type="ORF">H0921_08595</name>
</gene>
<accession>A0A7V8VDW7</accession>
<dbReference type="InterPro" id="IPR050955">
    <property type="entry name" value="Plant_Biomass_Hydrol_Est"/>
</dbReference>
<dbReference type="AlphaFoldDB" id="A0A7V8VDW7"/>
<dbReference type="InterPro" id="IPR029058">
    <property type="entry name" value="AB_hydrolase_fold"/>
</dbReference>